<dbReference type="InterPro" id="IPR036908">
    <property type="entry name" value="RlpA-like_sf"/>
</dbReference>
<sequence length="236" mass="25736">MYTLHAIRPMTQQSTTEKSVNPPYARGGARYGEAAYRGMGMGWRPGDRFLRWMLRTVRIIGRNTATAMVAAMSSPRRLLAWLTTTGSGRVHVASQEERKDLDLDEVQDQDAQVERRDEHLQIGQVLCLTGGSGRNPPPSRVSGIASYYFPDGRTPGLAALTVDRPLMFNQGKSIPVTVEDLCKGCAARGANGLDLSQGAMAALDSNYVNDGVISVERRIGHRGHFFNTSSVVEPGS</sequence>
<dbReference type="OrthoDB" id="623670at2759"/>
<gene>
    <name evidence="1" type="ORF">MSAN_01983000</name>
</gene>
<keyword evidence="2" id="KW-1185">Reference proteome</keyword>
<evidence type="ECO:0000313" key="2">
    <source>
        <dbReference type="Proteomes" id="UP000623467"/>
    </source>
</evidence>
<evidence type="ECO:0000313" key="1">
    <source>
        <dbReference type="EMBL" id="KAF7343624.1"/>
    </source>
</evidence>
<organism evidence="1 2">
    <name type="scientific">Mycena sanguinolenta</name>
    <dbReference type="NCBI Taxonomy" id="230812"/>
    <lineage>
        <taxon>Eukaryota</taxon>
        <taxon>Fungi</taxon>
        <taxon>Dikarya</taxon>
        <taxon>Basidiomycota</taxon>
        <taxon>Agaricomycotina</taxon>
        <taxon>Agaricomycetes</taxon>
        <taxon>Agaricomycetidae</taxon>
        <taxon>Agaricales</taxon>
        <taxon>Marasmiineae</taxon>
        <taxon>Mycenaceae</taxon>
        <taxon>Mycena</taxon>
    </lineage>
</organism>
<dbReference type="SUPFAM" id="SSF50685">
    <property type="entry name" value="Barwin-like endoglucanases"/>
    <property type="match status" value="1"/>
</dbReference>
<proteinExistence type="predicted"/>
<comment type="caution">
    <text evidence="1">The sequence shown here is derived from an EMBL/GenBank/DDBJ whole genome shotgun (WGS) entry which is preliminary data.</text>
</comment>
<protein>
    <submittedName>
        <fullName evidence="1">Uncharacterized protein</fullName>
    </submittedName>
</protein>
<dbReference type="EMBL" id="JACAZH010000023">
    <property type="protein sequence ID" value="KAF7343624.1"/>
    <property type="molecule type" value="Genomic_DNA"/>
</dbReference>
<dbReference type="CDD" id="cd22191">
    <property type="entry name" value="DPBB_RlpA_EXP_N-like"/>
    <property type="match status" value="1"/>
</dbReference>
<reference evidence="1" key="1">
    <citation type="submission" date="2020-05" db="EMBL/GenBank/DDBJ databases">
        <title>Mycena genomes resolve the evolution of fungal bioluminescence.</title>
        <authorList>
            <person name="Tsai I.J."/>
        </authorList>
    </citation>
    <scope>NUCLEOTIDE SEQUENCE</scope>
    <source>
        <strain evidence="1">160909Yilan</strain>
    </source>
</reference>
<name>A0A8H6XNJ2_9AGAR</name>
<dbReference type="Proteomes" id="UP000623467">
    <property type="component" value="Unassembled WGS sequence"/>
</dbReference>
<dbReference type="AlphaFoldDB" id="A0A8H6XNJ2"/>
<dbReference type="Gene3D" id="2.40.40.10">
    <property type="entry name" value="RlpA-like domain"/>
    <property type="match status" value="1"/>
</dbReference>
<accession>A0A8H6XNJ2</accession>